<evidence type="ECO:0000313" key="1">
    <source>
        <dbReference type="EMBL" id="KZT62724.1"/>
    </source>
</evidence>
<keyword evidence="2" id="KW-1185">Reference proteome</keyword>
<organism evidence="1 2">
    <name type="scientific">Calocera cornea HHB12733</name>
    <dbReference type="NCBI Taxonomy" id="1353952"/>
    <lineage>
        <taxon>Eukaryota</taxon>
        <taxon>Fungi</taxon>
        <taxon>Dikarya</taxon>
        <taxon>Basidiomycota</taxon>
        <taxon>Agaricomycotina</taxon>
        <taxon>Dacrymycetes</taxon>
        <taxon>Dacrymycetales</taxon>
        <taxon>Dacrymycetaceae</taxon>
        <taxon>Calocera</taxon>
    </lineage>
</organism>
<dbReference type="AlphaFoldDB" id="A0A165K5W0"/>
<sequence>MNMVFPCKQPISILDKLIDDRMVQYSLGKTYSCTVRDCGTAILRDAYSIIVLPESLGGWFASLGNHDASRYKYKHAIDRTVSQLPHLVNITAMNPLTFYALCLALLSGTAALVINPEVRVVGEDLEGRYLPVSNGCSDGIRSEGGLQPNCGPACTHAD</sequence>
<reference evidence="1 2" key="1">
    <citation type="journal article" date="2016" name="Mol. Biol. Evol.">
        <title>Comparative Genomics of Early-Diverging Mushroom-Forming Fungi Provides Insights into the Origins of Lignocellulose Decay Capabilities.</title>
        <authorList>
            <person name="Nagy L.G."/>
            <person name="Riley R."/>
            <person name="Tritt A."/>
            <person name="Adam C."/>
            <person name="Daum C."/>
            <person name="Floudas D."/>
            <person name="Sun H."/>
            <person name="Yadav J.S."/>
            <person name="Pangilinan J."/>
            <person name="Larsson K.H."/>
            <person name="Matsuura K."/>
            <person name="Barry K."/>
            <person name="Labutti K."/>
            <person name="Kuo R."/>
            <person name="Ohm R.A."/>
            <person name="Bhattacharya S.S."/>
            <person name="Shirouzu T."/>
            <person name="Yoshinaga Y."/>
            <person name="Martin F.M."/>
            <person name="Grigoriev I.V."/>
            <person name="Hibbett D.S."/>
        </authorList>
    </citation>
    <scope>NUCLEOTIDE SEQUENCE [LARGE SCALE GENOMIC DNA]</scope>
    <source>
        <strain evidence="1 2">HHB12733</strain>
    </source>
</reference>
<proteinExistence type="predicted"/>
<dbReference type="Proteomes" id="UP000076842">
    <property type="component" value="Unassembled WGS sequence"/>
</dbReference>
<dbReference type="InParanoid" id="A0A165K5W0"/>
<dbReference type="EMBL" id="KV423915">
    <property type="protein sequence ID" value="KZT62724.1"/>
    <property type="molecule type" value="Genomic_DNA"/>
</dbReference>
<evidence type="ECO:0000313" key="2">
    <source>
        <dbReference type="Proteomes" id="UP000076842"/>
    </source>
</evidence>
<protein>
    <submittedName>
        <fullName evidence="1">Uncharacterized protein</fullName>
    </submittedName>
</protein>
<accession>A0A165K5W0</accession>
<name>A0A165K5W0_9BASI</name>
<gene>
    <name evidence="1" type="ORF">CALCODRAFT_141772</name>
</gene>